<sequence length="330" mass="37473">MLAPGFRASSRIFTWFLMASLLGIISLIVLVVWVIGYHGNPYSETANQKYSSEVVKKPINPHPYRFTMAHEDKCERDGNDVFLVIIVHTAHDHVTQRQAIRATWANESNTPGVEIKTLFALGTTDQQDLQREVEKEDAIFGDIIQENFLDSYKNLTLKAVMTLKWFLDFCPNAAYLMKIDDDTYVNLDNLIATLLGMEQKSQLVLGNIHTKDKPIRKVENKWYLSRYSFLRESLPSFASGGSGYVISGDIVRSLYETSLRTKYIYLEDVFIGMCLETLGITPVHNGGFLCCQRVDIDDRYPCAYQHHITVHGLSALGMSVLSRAERECVL</sequence>
<dbReference type="GO" id="GO:0000139">
    <property type="term" value="C:Golgi membrane"/>
    <property type="evidence" value="ECO:0000318"/>
    <property type="project" value="GO_Central"/>
</dbReference>
<keyword evidence="9 12" id="KW-0333">Golgi apparatus</keyword>
<reference evidence="14" key="2">
    <citation type="submission" date="2025-08" db="UniProtKB">
        <authorList>
            <consortium name="RefSeq"/>
        </authorList>
    </citation>
    <scope>IDENTIFICATION</scope>
    <source>
        <strain evidence="14">S238N-H82</strain>
        <tissue evidence="14">Testes</tissue>
    </source>
</reference>
<keyword evidence="6 12" id="KW-0812">Transmembrane</keyword>
<evidence type="ECO:0000256" key="4">
    <source>
        <dbReference type="ARBA" id="ARBA00022676"/>
    </source>
</evidence>
<evidence type="ECO:0000256" key="6">
    <source>
        <dbReference type="ARBA" id="ARBA00022692"/>
    </source>
</evidence>
<dbReference type="GO" id="GO:0016758">
    <property type="term" value="F:hexosyltransferase activity"/>
    <property type="evidence" value="ECO:0007669"/>
    <property type="project" value="InterPro"/>
</dbReference>
<dbReference type="GO" id="GO:0006493">
    <property type="term" value="P:protein O-linked glycosylation"/>
    <property type="evidence" value="ECO:0000318"/>
    <property type="project" value="GO_Central"/>
</dbReference>
<dbReference type="OMA" id="NFVSCIV"/>
<evidence type="ECO:0000256" key="12">
    <source>
        <dbReference type="RuleBase" id="RU363063"/>
    </source>
</evidence>
<dbReference type="PANTHER" id="PTHR11214:SF283">
    <property type="entry name" value="N-ACETYLLACTOSAMINIDE BETA-1,3-N-ACETYLGLUCOSAMINYLTRANSFERASE 4-LIKE"/>
    <property type="match status" value="1"/>
</dbReference>
<keyword evidence="5" id="KW-0808">Transferase</keyword>
<dbReference type="PANTHER" id="PTHR11214">
    <property type="entry name" value="BETA-1,3-N-ACETYLGLUCOSAMINYLTRANSFERASE"/>
    <property type="match status" value="1"/>
</dbReference>
<evidence type="ECO:0000313" key="13">
    <source>
        <dbReference type="Proteomes" id="UP000001554"/>
    </source>
</evidence>
<feature type="transmembrane region" description="Helical" evidence="12">
    <location>
        <begin position="12"/>
        <end position="35"/>
    </location>
</feature>
<reference evidence="13" key="1">
    <citation type="journal article" date="2020" name="Nat. Ecol. Evol.">
        <title>Deeply conserved synteny resolves early events in vertebrate evolution.</title>
        <authorList>
            <person name="Simakov O."/>
            <person name="Marletaz F."/>
            <person name="Yue J.X."/>
            <person name="O'Connell B."/>
            <person name="Jenkins J."/>
            <person name="Brandt A."/>
            <person name="Calef R."/>
            <person name="Tung C.H."/>
            <person name="Huang T.K."/>
            <person name="Schmutz J."/>
            <person name="Satoh N."/>
            <person name="Yu J.K."/>
            <person name="Putnam N.H."/>
            <person name="Green R.E."/>
            <person name="Rokhsar D.S."/>
        </authorList>
    </citation>
    <scope>NUCLEOTIDE SEQUENCE [LARGE SCALE GENOMIC DNA]</scope>
    <source>
        <strain evidence="13">S238N-H82</strain>
    </source>
</reference>
<protein>
    <recommendedName>
        <fullName evidence="12">Hexosyltransferase</fullName>
        <ecNumber evidence="12">2.4.1.-</ecNumber>
    </recommendedName>
</protein>
<evidence type="ECO:0000313" key="14">
    <source>
        <dbReference type="RefSeq" id="XP_035675989.1"/>
    </source>
</evidence>
<keyword evidence="10 12" id="KW-0472">Membrane</keyword>
<dbReference type="OrthoDB" id="2139606at2759"/>
<name>A0A9J7L671_BRAFL</name>
<evidence type="ECO:0000256" key="3">
    <source>
        <dbReference type="ARBA" id="ARBA00008661"/>
    </source>
</evidence>
<comment type="pathway">
    <text evidence="2">Protein modification; protein glycosylation.</text>
</comment>
<evidence type="ECO:0000256" key="8">
    <source>
        <dbReference type="ARBA" id="ARBA00022989"/>
    </source>
</evidence>
<organism evidence="13 14">
    <name type="scientific">Branchiostoma floridae</name>
    <name type="common">Florida lancelet</name>
    <name type="synonym">Amphioxus</name>
    <dbReference type="NCBI Taxonomy" id="7739"/>
    <lineage>
        <taxon>Eukaryota</taxon>
        <taxon>Metazoa</taxon>
        <taxon>Chordata</taxon>
        <taxon>Cephalochordata</taxon>
        <taxon>Leptocardii</taxon>
        <taxon>Amphioxiformes</taxon>
        <taxon>Branchiostomatidae</taxon>
        <taxon>Branchiostoma</taxon>
    </lineage>
</organism>
<dbReference type="FunFam" id="3.90.550.50:FF:000001">
    <property type="entry name" value="Hexosyltransferase"/>
    <property type="match status" value="1"/>
</dbReference>
<dbReference type="Gene3D" id="3.90.550.50">
    <property type="match status" value="1"/>
</dbReference>
<keyword evidence="7 12" id="KW-0735">Signal-anchor</keyword>
<evidence type="ECO:0000256" key="2">
    <source>
        <dbReference type="ARBA" id="ARBA00004922"/>
    </source>
</evidence>
<dbReference type="Proteomes" id="UP000001554">
    <property type="component" value="Chromosome 5"/>
</dbReference>
<dbReference type="KEGG" id="bfo:118415451"/>
<gene>
    <name evidence="14" type="primary">LOC118415451</name>
</gene>
<dbReference type="GO" id="GO:0016757">
    <property type="term" value="F:glycosyltransferase activity"/>
    <property type="evidence" value="ECO:0000318"/>
    <property type="project" value="GO_Central"/>
</dbReference>
<evidence type="ECO:0000256" key="10">
    <source>
        <dbReference type="ARBA" id="ARBA00023136"/>
    </source>
</evidence>
<keyword evidence="11" id="KW-0325">Glycoprotein</keyword>
<comment type="similarity">
    <text evidence="3 12">Belongs to the glycosyltransferase 31 family.</text>
</comment>
<dbReference type="EC" id="2.4.1.-" evidence="12"/>
<evidence type="ECO:0000256" key="7">
    <source>
        <dbReference type="ARBA" id="ARBA00022968"/>
    </source>
</evidence>
<keyword evidence="13" id="KW-1185">Reference proteome</keyword>
<evidence type="ECO:0000256" key="9">
    <source>
        <dbReference type="ARBA" id="ARBA00023034"/>
    </source>
</evidence>
<dbReference type="AlphaFoldDB" id="A0A9J7L671"/>
<evidence type="ECO:0000256" key="5">
    <source>
        <dbReference type="ARBA" id="ARBA00022679"/>
    </source>
</evidence>
<dbReference type="RefSeq" id="XP_035675989.1">
    <property type="nucleotide sequence ID" value="XM_035820096.1"/>
</dbReference>
<proteinExistence type="inferred from homology"/>
<dbReference type="InterPro" id="IPR002659">
    <property type="entry name" value="Glyco_trans_31"/>
</dbReference>
<evidence type="ECO:0000256" key="1">
    <source>
        <dbReference type="ARBA" id="ARBA00004323"/>
    </source>
</evidence>
<keyword evidence="4 12" id="KW-0328">Glycosyltransferase</keyword>
<keyword evidence="8 12" id="KW-1133">Transmembrane helix</keyword>
<evidence type="ECO:0000256" key="11">
    <source>
        <dbReference type="ARBA" id="ARBA00023180"/>
    </source>
</evidence>
<dbReference type="Pfam" id="PF01762">
    <property type="entry name" value="Galactosyl_T"/>
    <property type="match status" value="1"/>
</dbReference>
<accession>A0A9J7L671</accession>
<dbReference type="GeneID" id="118415451"/>
<comment type="subcellular location">
    <subcellularLocation>
        <location evidence="1 12">Golgi apparatus membrane</location>
        <topology evidence="1 12">Single-pass type II membrane protein</topology>
    </subcellularLocation>
</comment>